<sequence>MKLFENLYKSVGIDLGTANFLIYVKGRGIVVNEPTLIAINNRTNQILAVGEEANKMLDRTPAHVTLIKPLINGVISDFEMTQEIIRHFFSKLSEHNLFSRYRTAAVSIPTNLTEVERKSVEDAVVSAGASKVLLVEEPIASAIGTRLPIEEPTANMIVDIGGGTTEISIISIGGAVISRSLKIAGQRFNEDISRFIKSEYKLLIGEPTAEALKINVGSAVSTEEKLEMAVRGRDVSTGLPKEIIVRTAQVKTALQKSLKAIADVIKSILEDAPPELVGDILERGIYLSGGGSLLRGLDEYLERELQVETRMVDDPLTCVVRGLGIIIEDTKRYETILSNQEKPKLVNL</sequence>
<dbReference type="NCBIfam" id="NF010539">
    <property type="entry name" value="PRK13927.1"/>
    <property type="match status" value="1"/>
</dbReference>
<keyword evidence="3 7" id="KW-0547">Nucleotide-binding</keyword>
<evidence type="ECO:0000256" key="5">
    <source>
        <dbReference type="ARBA" id="ARBA00022960"/>
    </source>
</evidence>
<dbReference type="GO" id="GO:0005524">
    <property type="term" value="F:ATP binding"/>
    <property type="evidence" value="ECO:0007669"/>
    <property type="project" value="UniProtKB-KW"/>
</dbReference>
<feature type="binding site" evidence="7">
    <location>
        <begin position="210"/>
        <end position="213"/>
    </location>
    <ligand>
        <name>ATP</name>
        <dbReference type="ChEBI" id="CHEBI:30616"/>
    </ligand>
</feature>
<comment type="similarity">
    <text evidence="1">Belongs to the heat shock protein 70 family.</text>
</comment>
<keyword evidence="4 7" id="KW-0067">ATP-binding</keyword>
<feature type="binding site" evidence="7">
    <location>
        <begin position="290"/>
        <end position="293"/>
    </location>
    <ligand>
        <name>ATP</name>
        <dbReference type="ChEBI" id="CHEBI:30616"/>
    </ligand>
</feature>
<evidence type="ECO:0000256" key="1">
    <source>
        <dbReference type="ARBA" id="ARBA00007381"/>
    </source>
</evidence>
<comment type="similarity">
    <text evidence="6 7">Belongs to the FtsA/MreB family.</text>
</comment>
<dbReference type="CDD" id="cd10225">
    <property type="entry name" value="ASKHA_NBD_MreB-like"/>
    <property type="match status" value="1"/>
</dbReference>
<dbReference type="PANTHER" id="PTHR42749">
    <property type="entry name" value="CELL SHAPE-DETERMINING PROTEIN MREB"/>
    <property type="match status" value="1"/>
</dbReference>
<evidence type="ECO:0000256" key="3">
    <source>
        <dbReference type="ARBA" id="ARBA00022741"/>
    </source>
</evidence>
<dbReference type="Pfam" id="PF06723">
    <property type="entry name" value="MreB_Mbl"/>
    <property type="match status" value="1"/>
</dbReference>
<proteinExistence type="inferred from homology"/>
<gene>
    <name evidence="7" type="primary">mreB</name>
    <name evidence="8" type="ORF">A2119_00640</name>
</gene>
<evidence type="ECO:0000256" key="7">
    <source>
        <dbReference type="HAMAP-Rule" id="MF_02207"/>
    </source>
</evidence>
<comment type="subunit">
    <text evidence="7">Forms polymers.</text>
</comment>
<dbReference type="EMBL" id="MHIS01000005">
    <property type="protein sequence ID" value="OGY56872.1"/>
    <property type="molecule type" value="Genomic_DNA"/>
</dbReference>
<organism evidence="8 9">
    <name type="scientific">Candidatus Colwellbacteria bacterium GWA2_46_10</name>
    <dbReference type="NCBI Taxonomy" id="1797684"/>
    <lineage>
        <taxon>Bacteria</taxon>
        <taxon>Candidatus Colwelliibacteriota</taxon>
    </lineage>
</organism>
<name>A0A1G1YWW4_9BACT</name>
<dbReference type="InterPro" id="IPR004753">
    <property type="entry name" value="MreB"/>
</dbReference>
<dbReference type="InterPro" id="IPR056546">
    <property type="entry name" value="MreB_MamK-like"/>
</dbReference>
<protein>
    <recommendedName>
        <fullName evidence="7">Cell shape-determining protein MreB</fullName>
    </recommendedName>
</protein>
<evidence type="ECO:0000313" key="8">
    <source>
        <dbReference type="EMBL" id="OGY56872.1"/>
    </source>
</evidence>
<dbReference type="AlphaFoldDB" id="A0A1G1YWW4"/>
<dbReference type="HAMAP" id="MF_02207">
    <property type="entry name" value="MreB"/>
    <property type="match status" value="1"/>
</dbReference>
<comment type="caution">
    <text evidence="8">The sequence shown here is derived from an EMBL/GenBank/DDBJ whole genome shotgun (WGS) entry which is preliminary data.</text>
</comment>
<dbReference type="Gene3D" id="3.30.420.40">
    <property type="match status" value="3"/>
</dbReference>
<dbReference type="PROSITE" id="PS00329">
    <property type="entry name" value="HSP70_2"/>
    <property type="match status" value="1"/>
</dbReference>
<dbReference type="GO" id="GO:0008360">
    <property type="term" value="P:regulation of cell shape"/>
    <property type="evidence" value="ECO:0007669"/>
    <property type="project" value="UniProtKB-UniRule"/>
</dbReference>
<dbReference type="InterPro" id="IPR043129">
    <property type="entry name" value="ATPase_NBD"/>
</dbReference>
<feature type="binding site" evidence="7">
    <location>
        <begin position="17"/>
        <end position="19"/>
    </location>
    <ligand>
        <name>ATP</name>
        <dbReference type="ChEBI" id="CHEBI:30616"/>
    </ligand>
</feature>
<dbReference type="NCBIfam" id="TIGR00904">
    <property type="entry name" value="mreB"/>
    <property type="match status" value="1"/>
</dbReference>
<accession>A0A1G1YWW4</accession>
<keyword evidence="5 7" id="KW-0133">Cell shape</keyword>
<evidence type="ECO:0000256" key="4">
    <source>
        <dbReference type="ARBA" id="ARBA00022840"/>
    </source>
</evidence>
<comment type="subcellular location">
    <subcellularLocation>
        <location evidence="7">Cytoplasm</location>
    </subcellularLocation>
    <text evidence="7">Membrane-associated.</text>
</comment>
<dbReference type="GO" id="GO:0000902">
    <property type="term" value="P:cell morphogenesis"/>
    <property type="evidence" value="ECO:0007669"/>
    <property type="project" value="InterPro"/>
</dbReference>
<dbReference type="InterPro" id="IPR018181">
    <property type="entry name" value="Heat_shock_70_CS"/>
</dbReference>
<feature type="binding site" evidence="7">
    <location>
        <begin position="162"/>
        <end position="164"/>
    </location>
    <ligand>
        <name>ATP</name>
        <dbReference type="ChEBI" id="CHEBI:30616"/>
    </ligand>
</feature>
<evidence type="ECO:0000256" key="6">
    <source>
        <dbReference type="ARBA" id="ARBA00023458"/>
    </source>
</evidence>
<dbReference type="PANTHER" id="PTHR42749:SF1">
    <property type="entry name" value="CELL SHAPE-DETERMINING PROTEIN MREB"/>
    <property type="match status" value="1"/>
</dbReference>
<dbReference type="Proteomes" id="UP000178179">
    <property type="component" value="Unassembled WGS sequence"/>
</dbReference>
<evidence type="ECO:0000256" key="2">
    <source>
        <dbReference type="ARBA" id="ARBA00022490"/>
    </source>
</evidence>
<evidence type="ECO:0000313" key="9">
    <source>
        <dbReference type="Proteomes" id="UP000178179"/>
    </source>
</evidence>
<dbReference type="GO" id="GO:0005737">
    <property type="term" value="C:cytoplasm"/>
    <property type="evidence" value="ECO:0007669"/>
    <property type="project" value="UniProtKB-SubCell"/>
</dbReference>
<keyword evidence="2 7" id="KW-0963">Cytoplasm</keyword>
<reference evidence="8 9" key="1">
    <citation type="journal article" date="2016" name="Nat. Commun.">
        <title>Thousands of microbial genomes shed light on interconnected biogeochemical processes in an aquifer system.</title>
        <authorList>
            <person name="Anantharaman K."/>
            <person name="Brown C.T."/>
            <person name="Hug L.A."/>
            <person name="Sharon I."/>
            <person name="Castelle C.J."/>
            <person name="Probst A.J."/>
            <person name="Thomas B.C."/>
            <person name="Singh A."/>
            <person name="Wilkins M.J."/>
            <person name="Karaoz U."/>
            <person name="Brodie E.L."/>
            <person name="Williams K.H."/>
            <person name="Hubbard S.S."/>
            <person name="Banfield J.F."/>
        </authorList>
    </citation>
    <scope>NUCLEOTIDE SEQUENCE [LARGE SCALE GENOMIC DNA]</scope>
</reference>
<dbReference type="PRINTS" id="PR01652">
    <property type="entry name" value="SHAPEPROTEIN"/>
</dbReference>
<comment type="function">
    <text evidence="7">Forms membrane-associated dynamic filaments that are essential for cell shape determination. Acts by regulating cell wall synthesis and cell elongation, and thus cell shape. A feedback loop between cell geometry and MreB localization may maintain elongated cell shape by targeting cell wall growth to regions of negative cell wall curvature.</text>
</comment>
<dbReference type="SUPFAM" id="SSF53067">
    <property type="entry name" value="Actin-like ATPase domain"/>
    <property type="match status" value="2"/>
</dbReference>